<gene>
    <name evidence="4" type="ORF">SAMN02910293_01839</name>
</gene>
<feature type="region of interest" description="Disordered" evidence="1">
    <location>
        <begin position="88"/>
        <end position="192"/>
    </location>
</feature>
<dbReference type="Pfam" id="PF05257">
    <property type="entry name" value="CHAP"/>
    <property type="match status" value="1"/>
</dbReference>
<evidence type="ECO:0000256" key="1">
    <source>
        <dbReference type="SAM" id="MobiDB-lite"/>
    </source>
</evidence>
<keyword evidence="2" id="KW-0732">Signal</keyword>
<dbReference type="InterPro" id="IPR038765">
    <property type="entry name" value="Papain-like_cys_pep_sf"/>
</dbReference>
<organism evidence="4 5">
    <name type="scientific">Streptococcus henryi</name>
    <dbReference type="NCBI Taxonomy" id="439219"/>
    <lineage>
        <taxon>Bacteria</taxon>
        <taxon>Bacillati</taxon>
        <taxon>Bacillota</taxon>
        <taxon>Bacilli</taxon>
        <taxon>Lactobacillales</taxon>
        <taxon>Streptococcaceae</taxon>
        <taxon>Streptococcus</taxon>
    </lineage>
</organism>
<dbReference type="EMBL" id="FMXP01000028">
    <property type="protein sequence ID" value="SDB37407.1"/>
    <property type="molecule type" value="Genomic_DNA"/>
</dbReference>
<evidence type="ECO:0000259" key="3">
    <source>
        <dbReference type="PROSITE" id="PS50911"/>
    </source>
</evidence>
<feature type="signal peptide" evidence="2">
    <location>
        <begin position="1"/>
        <end position="27"/>
    </location>
</feature>
<dbReference type="AlphaFoldDB" id="A0A1G6CWU8"/>
<evidence type="ECO:0000313" key="5">
    <source>
        <dbReference type="Proteomes" id="UP000182508"/>
    </source>
</evidence>
<name>A0A1G6CWU8_9STRE</name>
<proteinExistence type="predicted"/>
<dbReference type="STRING" id="439219.SAMN02910293_01839"/>
<protein>
    <submittedName>
        <fullName evidence="4">Surface antigen</fullName>
    </submittedName>
</protein>
<dbReference type="SUPFAM" id="SSF54001">
    <property type="entry name" value="Cysteine proteinases"/>
    <property type="match status" value="1"/>
</dbReference>
<evidence type="ECO:0000256" key="2">
    <source>
        <dbReference type="SAM" id="SignalP"/>
    </source>
</evidence>
<dbReference type="eggNOG" id="COG3942">
    <property type="taxonomic scope" value="Bacteria"/>
</dbReference>
<feature type="chain" id="PRO_5010306959" evidence="2">
    <location>
        <begin position="28"/>
        <end position="550"/>
    </location>
</feature>
<dbReference type="Gene3D" id="3.90.1720.10">
    <property type="entry name" value="endopeptidase domain like (from Nostoc punctiforme)"/>
    <property type="match status" value="1"/>
</dbReference>
<feature type="compositionally biased region" description="Low complexity" evidence="1">
    <location>
        <begin position="178"/>
        <end position="192"/>
    </location>
</feature>
<keyword evidence="5" id="KW-1185">Reference proteome</keyword>
<feature type="domain" description="Peptidase C51" evidence="3">
    <location>
        <begin position="421"/>
        <end position="547"/>
    </location>
</feature>
<dbReference type="PROSITE" id="PS50911">
    <property type="entry name" value="CHAP"/>
    <property type="match status" value="1"/>
</dbReference>
<feature type="compositionally biased region" description="Basic and acidic residues" evidence="1">
    <location>
        <begin position="109"/>
        <end position="126"/>
    </location>
</feature>
<dbReference type="RefSeq" id="WP_083331274.1">
    <property type="nucleotide sequence ID" value="NZ_FMXP01000028.1"/>
</dbReference>
<evidence type="ECO:0000313" key="4">
    <source>
        <dbReference type="EMBL" id="SDB37407.1"/>
    </source>
</evidence>
<dbReference type="Proteomes" id="UP000182508">
    <property type="component" value="Unassembled WGS sequence"/>
</dbReference>
<reference evidence="4 5" key="1">
    <citation type="submission" date="2016-10" db="EMBL/GenBank/DDBJ databases">
        <authorList>
            <person name="de Groot N.N."/>
        </authorList>
    </citation>
    <scope>NUCLEOTIDE SEQUENCE [LARGE SCALE GENOMIC DNA]</scope>
    <source>
        <strain evidence="4 5">A-4</strain>
    </source>
</reference>
<dbReference type="InterPro" id="IPR007921">
    <property type="entry name" value="CHAP_dom"/>
</dbReference>
<accession>A0A1G6CWU8</accession>
<feature type="compositionally biased region" description="Acidic residues" evidence="1">
    <location>
        <begin position="127"/>
        <end position="140"/>
    </location>
</feature>
<sequence>MKKLNKSATALLIVLLSSHMTNFVALADDADTSESSQIVTEIEADAATDQVIAQDTVSVAITPEPVILEPELANSAADNLVADATNDDLPQSQEADVDVTSEPVSESNGEDKPASEGQEDSDKTVDEEPSEQNQAEDEAPTETNDQSLDVVEEKPAETPNTSTDKPAPSENKAQEVQPAPSAPSVPSTSNVAPTPVVEQITVDLPQQTYVQDFDYVSYDDDDILTYTTYVEHWSGKDAYTHNLLSHRYGITAEQLDGFLKNTGINYDSKRINGAKLLEWEKKSGLDVRAIVAIAMAESSLGTQGVARLSGANMFGYAAFDLSPNQALNYNDDTAVRKLTSETIVRNKNLTFKVQDQKAQKLAAGQFNFATDGGVYFTDTSGTGKRRAQIMEDLDKWIDEHGGTPEIPAELRTLNTVMLATVPADYTISTAINSTLYSGFSYPWGECTWYVYNRAQELGYRFDAYMGNGADWQLKAGYETTHEPKTGYALSFSPGQAGADPTYGHVAIVEEVKEDGSILISESNAMGRGVVSYRTFSAAQAAQFTYVIGHQ</sequence>